<dbReference type="InterPro" id="IPR012677">
    <property type="entry name" value="Nucleotide-bd_a/b_plait_sf"/>
</dbReference>
<dbReference type="Proteomes" id="UP000887458">
    <property type="component" value="Unassembled WGS sequence"/>
</dbReference>
<evidence type="ECO:0000313" key="14">
    <source>
        <dbReference type="EMBL" id="KAH9414188.1"/>
    </source>
</evidence>
<sequence length="694" mass="78820">MYVFGCINHSSFVGFDSIEKKVDRINGIWNFHLDSSNENIRQMKFYSTVTGAVILHMLIGAVQMGNIITYITSYMRFYVSKDNNYGRNTWISSVIVLAFTIFTIISGYMTRKVSFRAVIFLGALLITLGNFLASLAVNASFEYLVVTYGFIQNAGCGLIYSIVIVTSAKWKPEYRGFIAGLIIAMDSISTFITMELQTMYFNPDNIPPDDRGYFTDPDILERVPHYFRFVTIIYIIMGAVGTLLMFVPPADVPQPSQINVSQQQTTTTAMTISETIDNNQSSSIINDGPQGLHQRHLQARNIDEILSSSSGIFPSSSLTENLIENDYLGILKEQFDHDEEYLSNINANRTNNSSDKDLTDMNNERRPIVKNYYGVRKALRTRMAMILLITFGLSTNSSYFIGAMGKPYGQTFISDDHFLSTVIAFANIANCFGSFFCGKLLDRFKFKRTMIFINCLVSASYFSFIFSYYFAHKLLSHLPEVMNKFGAKHATAIYGIIHTGPVISSLALSPVFELLINYYGWFPTFLTVGFLNFIKLAPQNIEQEFDEDETVVKIKEKATKRKGRGFDEGKLKPETLFRFDLNFDFLDLETVNRGNYGQYESVKSWILFVSGVHEEVDEDDVYQKFAEYGQITNIHINLDRRTGFYKGYALVEFETFRSATAALEALNGSELYGQNISVSWCFVKGPHGRNYKHK</sequence>
<keyword evidence="9 11" id="KW-0539">Nucleus</keyword>
<feature type="transmembrane region" description="Helical" evidence="12">
    <location>
        <begin position="45"/>
        <end position="70"/>
    </location>
</feature>
<comment type="similarity">
    <text evidence="2 11">Belongs to the RBM8A family.</text>
</comment>
<feature type="transmembrane region" description="Helical" evidence="12">
    <location>
        <begin position="384"/>
        <end position="405"/>
    </location>
</feature>
<dbReference type="Pfam" id="PF00076">
    <property type="entry name" value="RRM_1"/>
    <property type="match status" value="1"/>
</dbReference>
<dbReference type="InterPro" id="IPR000504">
    <property type="entry name" value="RRM_dom"/>
</dbReference>
<dbReference type="PANTHER" id="PTHR43385:SF1">
    <property type="entry name" value="RIBOFLAVIN TRANSPORTER RIBJ"/>
    <property type="match status" value="1"/>
</dbReference>
<accession>A0ABQ8IV43</accession>
<dbReference type="Gene3D" id="3.30.70.330">
    <property type="match status" value="1"/>
</dbReference>
<keyword evidence="6 10" id="KW-0694">RNA-binding</keyword>
<dbReference type="Pfam" id="PF07690">
    <property type="entry name" value="MFS_1"/>
    <property type="match status" value="1"/>
</dbReference>
<evidence type="ECO:0000256" key="1">
    <source>
        <dbReference type="ARBA" id="ARBA00004141"/>
    </source>
</evidence>
<comment type="subunit">
    <text evidence="11">Heterodimer with MAGOH. Part of the mRNA splicing-dependent exon junction complex (EJC) complex; the core complex contains CASC3, EIF4A3, MAGOH and RBM8A.</text>
</comment>
<comment type="function">
    <text evidence="11">Core component of the splicing-dependent multiprotein exon junction complex (EJC) deposited at splice junctions on mRNAs.</text>
</comment>
<feature type="transmembrane region" description="Helical" evidence="12">
    <location>
        <begin position="177"/>
        <end position="194"/>
    </location>
</feature>
<evidence type="ECO:0000256" key="2">
    <source>
        <dbReference type="ARBA" id="ARBA00007987"/>
    </source>
</evidence>
<keyword evidence="5 12" id="KW-0812">Transmembrane</keyword>
<dbReference type="EMBL" id="NJHN03000112">
    <property type="protein sequence ID" value="KAH9414188.1"/>
    <property type="molecule type" value="Genomic_DNA"/>
</dbReference>
<comment type="subcellular location">
    <subcellularLocation>
        <location evidence="1">Membrane</location>
        <topology evidence="1">Multi-pass membrane protein</topology>
    </subcellularLocation>
    <subcellularLocation>
        <location evidence="11">Nucleus</location>
    </subcellularLocation>
    <subcellularLocation>
        <location evidence="11">Nucleus speckle</location>
    </subcellularLocation>
    <subcellularLocation>
        <location evidence="11">Cytoplasm</location>
    </subcellularLocation>
</comment>
<dbReference type="InterPro" id="IPR035979">
    <property type="entry name" value="RBD_domain_sf"/>
</dbReference>
<feature type="domain" description="RRM" evidence="13">
    <location>
        <begin position="605"/>
        <end position="683"/>
    </location>
</feature>
<name>A0ABQ8IV43_DERPT</name>
<feature type="transmembrane region" description="Helical" evidence="12">
    <location>
        <begin position="117"/>
        <end position="137"/>
    </location>
</feature>
<evidence type="ECO:0000256" key="3">
    <source>
        <dbReference type="ARBA" id="ARBA00022448"/>
    </source>
</evidence>
<keyword evidence="8 12" id="KW-0472">Membrane</keyword>
<feature type="transmembrane region" description="Helical" evidence="12">
    <location>
        <begin position="450"/>
        <end position="471"/>
    </location>
</feature>
<evidence type="ECO:0000256" key="10">
    <source>
        <dbReference type="PROSITE-ProRule" id="PRU00176"/>
    </source>
</evidence>
<dbReference type="InterPro" id="IPR033744">
    <property type="entry name" value="RRM_RBM8"/>
</dbReference>
<reference evidence="14 15" key="2">
    <citation type="journal article" date="2022" name="Mol. Biol. Evol.">
        <title>Comparative Genomics Reveals Insights into the Divergent Evolution of Astigmatic Mites and Household Pest Adaptations.</title>
        <authorList>
            <person name="Xiong Q."/>
            <person name="Wan A.T."/>
            <person name="Liu X."/>
            <person name="Fung C.S."/>
            <person name="Xiao X."/>
            <person name="Malainual N."/>
            <person name="Hou J."/>
            <person name="Wang L."/>
            <person name="Wang M."/>
            <person name="Yang K.Y."/>
            <person name="Cui Y."/>
            <person name="Leung E.L."/>
            <person name="Nong W."/>
            <person name="Shin S.K."/>
            <person name="Au S.W."/>
            <person name="Jeong K.Y."/>
            <person name="Chew F.T."/>
            <person name="Hui J.H."/>
            <person name="Leung T.F."/>
            <person name="Tungtrongchitr A."/>
            <person name="Zhong N."/>
            <person name="Liu Z."/>
            <person name="Tsui S.K."/>
        </authorList>
    </citation>
    <scope>NUCLEOTIDE SEQUENCE [LARGE SCALE GENOMIC DNA]</scope>
    <source>
        <strain evidence="14">Derp</strain>
    </source>
</reference>
<evidence type="ECO:0000256" key="12">
    <source>
        <dbReference type="SAM" id="Phobius"/>
    </source>
</evidence>
<gene>
    <name evidence="14" type="primary">RBM8A</name>
    <name evidence="14" type="ORF">DERP_008383</name>
</gene>
<feature type="transmembrane region" description="Helical" evidence="12">
    <location>
        <begin position="417"/>
        <end position="438"/>
    </location>
</feature>
<protein>
    <recommendedName>
        <fullName evidence="11">RNA-binding protein 8A</fullName>
    </recommendedName>
</protein>
<evidence type="ECO:0000256" key="9">
    <source>
        <dbReference type="ARBA" id="ARBA00023242"/>
    </source>
</evidence>
<keyword evidence="4 11" id="KW-0963">Cytoplasm</keyword>
<evidence type="ECO:0000256" key="5">
    <source>
        <dbReference type="ARBA" id="ARBA00022692"/>
    </source>
</evidence>
<evidence type="ECO:0000259" key="13">
    <source>
        <dbReference type="PROSITE" id="PS50102"/>
    </source>
</evidence>
<evidence type="ECO:0000256" key="11">
    <source>
        <dbReference type="RuleBase" id="RU361239"/>
    </source>
</evidence>
<keyword evidence="7 12" id="KW-1133">Transmembrane helix</keyword>
<evidence type="ECO:0000313" key="15">
    <source>
        <dbReference type="Proteomes" id="UP000887458"/>
    </source>
</evidence>
<dbReference type="PRINTS" id="PR01738">
    <property type="entry name" value="RNABINDINGM8"/>
</dbReference>
<evidence type="ECO:0000256" key="8">
    <source>
        <dbReference type="ARBA" id="ARBA00023136"/>
    </source>
</evidence>
<feature type="transmembrane region" description="Helical" evidence="12">
    <location>
        <begin position="90"/>
        <end position="110"/>
    </location>
</feature>
<feature type="transmembrane region" description="Helical" evidence="12">
    <location>
        <begin position="515"/>
        <end position="534"/>
    </location>
</feature>
<dbReference type="InterPro" id="IPR052983">
    <property type="entry name" value="MFS_Riboflavin_Transporter"/>
</dbReference>
<evidence type="ECO:0000256" key="7">
    <source>
        <dbReference type="ARBA" id="ARBA00022989"/>
    </source>
</evidence>
<feature type="transmembrane region" description="Helical" evidence="12">
    <location>
        <begin position="226"/>
        <end position="247"/>
    </location>
</feature>
<reference evidence="14 15" key="1">
    <citation type="journal article" date="2018" name="J. Allergy Clin. Immunol.">
        <title>High-quality assembly of Dermatophagoides pteronyssinus genome and transcriptome reveals a wide range of novel allergens.</title>
        <authorList>
            <person name="Liu X.Y."/>
            <person name="Yang K.Y."/>
            <person name="Wang M.Q."/>
            <person name="Kwok J.S."/>
            <person name="Zeng X."/>
            <person name="Yang Z."/>
            <person name="Xiao X.J."/>
            <person name="Lau C.P."/>
            <person name="Li Y."/>
            <person name="Huang Z.M."/>
            <person name="Ba J.G."/>
            <person name="Yim A.K."/>
            <person name="Ouyang C.Y."/>
            <person name="Ngai S.M."/>
            <person name="Chan T.F."/>
            <person name="Leung E.L."/>
            <person name="Liu L."/>
            <person name="Liu Z.G."/>
            <person name="Tsui S.K."/>
        </authorList>
    </citation>
    <scope>NUCLEOTIDE SEQUENCE [LARGE SCALE GENOMIC DNA]</scope>
    <source>
        <strain evidence="14">Derp</strain>
    </source>
</reference>
<dbReference type="SMART" id="SM00360">
    <property type="entry name" value="RRM"/>
    <property type="match status" value="1"/>
</dbReference>
<dbReference type="InterPro" id="IPR008111">
    <property type="entry name" value="RNA-bd_8"/>
</dbReference>
<dbReference type="PROSITE" id="PS50102">
    <property type="entry name" value="RRM"/>
    <property type="match status" value="1"/>
</dbReference>
<dbReference type="PANTHER" id="PTHR43385">
    <property type="entry name" value="RIBOFLAVIN TRANSPORTER RIBJ"/>
    <property type="match status" value="1"/>
</dbReference>
<dbReference type="InterPro" id="IPR036259">
    <property type="entry name" value="MFS_trans_sf"/>
</dbReference>
<feature type="transmembrane region" description="Helical" evidence="12">
    <location>
        <begin position="143"/>
        <end position="165"/>
    </location>
</feature>
<dbReference type="InterPro" id="IPR011701">
    <property type="entry name" value="MFS"/>
</dbReference>
<dbReference type="CDD" id="cd12324">
    <property type="entry name" value="RRM_RBM8"/>
    <property type="match status" value="1"/>
</dbReference>
<keyword evidence="15" id="KW-1185">Reference proteome</keyword>
<proteinExistence type="inferred from homology"/>
<dbReference type="Gene3D" id="1.20.1250.20">
    <property type="entry name" value="MFS general substrate transporter like domains"/>
    <property type="match status" value="2"/>
</dbReference>
<keyword evidence="11" id="KW-0509">mRNA transport</keyword>
<dbReference type="SUPFAM" id="SSF103473">
    <property type="entry name" value="MFS general substrate transporter"/>
    <property type="match status" value="1"/>
</dbReference>
<dbReference type="SUPFAM" id="SSF54928">
    <property type="entry name" value="RNA-binding domain, RBD"/>
    <property type="match status" value="1"/>
</dbReference>
<organism evidence="14 15">
    <name type="scientific">Dermatophagoides pteronyssinus</name>
    <name type="common">European house dust mite</name>
    <dbReference type="NCBI Taxonomy" id="6956"/>
    <lineage>
        <taxon>Eukaryota</taxon>
        <taxon>Metazoa</taxon>
        <taxon>Ecdysozoa</taxon>
        <taxon>Arthropoda</taxon>
        <taxon>Chelicerata</taxon>
        <taxon>Arachnida</taxon>
        <taxon>Acari</taxon>
        <taxon>Acariformes</taxon>
        <taxon>Sarcoptiformes</taxon>
        <taxon>Astigmata</taxon>
        <taxon>Psoroptidia</taxon>
        <taxon>Analgoidea</taxon>
        <taxon>Pyroglyphidae</taxon>
        <taxon>Dermatophagoidinae</taxon>
        <taxon>Dermatophagoides</taxon>
    </lineage>
</organism>
<keyword evidence="3 11" id="KW-0813">Transport</keyword>
<keyword evidence="11" id="KW-0508">mRNA splicing</keyword>
<keyword evidence="11" id="KW-0507">mRNA processing</keyword>
<evidence type="ECO:0000256" key="4">
    <source>
        <dbReference type="ARBA" id="ARBA00022490"/>
    </source>
</evidence>
<evidence type="ECO:0000256" key="6">
    <source>
        <dbReference type="ARBA" id="ARBA00022884"/>
    </source>
</evidence>
<comment type="caution">
    <text evidence="14">The sequence shown here is derived from an EMBL/GenBank/DDBJ whole genome shotgun (WGS) entry which is preliminary data.</text>
</comment>